<evidence type="ECO:0000259" key="11">
    <source>
        <dbReference type="Pfam" id="PF16418"/>
    </source>
</evidence>
<evidence type="ECO:0000259" key="12">
    <source>
        <dbReference type="Pfam" id="PF25097"/>
    </source>
</evidence>
<dbReference type="InterPro" id="IPR024557">
    <property type="entry name" value="CNOT1_dom_4"/>
</dbReference>
<dbReference type="Pfam" id="PF04054">
    <property type="entry name" value="Not1"/>
    <property type="match status" value="1"/>
</dbReference>
<evidence type="ECO:0000256" key="2">
    <source>
        <dbReference type="ARBA" id="ARBA00022491"/>
    </source>
</evidence>
<feature type="domain" description="CCR4-NOT transcription complex subunit 1-like NOT1 connector" evidence="12">
    <location>
        <begin position="1638"/>
        <end position="1813"/>
    </location>
</feature>
<dbReference type="Proteomes" id="UP000636800">
    <property type="component" value="Chromosome 3"/>
</dbReference>
<dbReference type="Pfam" id="PF16418">
    <property type="entry name" value="CNOT1_HEAT"/>
    <property type="match status" value="1"/>
</dbReference>
<evidence type="ECO:0000256" key="3">
    <source>
        <dbReference type="ARBA" id="ARBA00023015"/>
    </source>
</evidence>
<dbReference type="Gene3D" id="1.25.40.840">
    <property type="entry name" value="CCR4-NOT transcription complex subunit 1 TTP binding domain"/>
    <property type="match status" value="1"/>
</dbReference>
<evidence type="ECO:0000259" key="7">
    <source>
        <dbReference type="Pfam" id="PF04054"/>
    </source>
</evidence>
<dbReference type="FunFam" id="1.25.40.790:FF:000002">
    <property type="entry name" value="Transcription regulator"/>
    <property type="match status" value="1"/>
</dbReference>
<feature type="compositionally biased region" description="Basic and acidic residues" evidence="6">
    <location>
        <begin position="1826"/>
        <end position="1839"/>
    </location>
</feature>
<dbReference type="FunFam" id="1.25.40.800:FF:000001">
    <property type="entry name" value="CCR4-NOT transcription complex subunit 1"/>
    <property type="match status" value="1"/>
</dbReference>
<proteinExistence type="predicted"/>
<dbReference type="Gene3D" id="1.25.40.790">
    <property type="match status" value="1"/>
</dbReference>
<dbReference type="PANTHER" id="PTHR13162:SF8">
    <property type="entry name" value="CCR4-NOT TRANSCRIPTION COMPLEX SUBUNIT 1"/>
    <property type="match status" value="1"/>
</dbReference>
<comment type="subcellular location">
    <subcellularLocation>
        <location evidence="1">Nucleus</location>
    </subcellularLocation>
</comment>
<feature type="domain" description="CCR4-Not complex component Not1 C-terminal" evidence="7">
    <location>
        <begin position="2019"/>
        <end position="2383"/>
    </location>
</feature>
<dbReference type="FunFam" id="1.25.40.180:FF:000012">
    <property type="entry name" value="Ccr4-Not transcription complex subunit"/>
    <property type="match status" value="1"/>
</dbReference>
<keyword evidence="4" id="KW-0804">Transcription</keyword>
<evidence type="ECO:0000259" key="9">
    <source>
        <dbReference type="Pfam" id="PF16415"/>
    </source>
</evidence>
<name>A0A835V9E6_VANPL</name>
<feature type="domain" description="CCR4-NOT transcription complex subunit 1 CAF1-binding" evidence="9">
    <location>
        <begin position="979"/>
        <end position="1198"/>
    </location>
</feature>
<evidence type="ECO:0000256" key="4">
    <source>
        <dbReference type="ARBA" id="ARBA00023163"/>
    </source>
</evidence>
<keyword evidence="3" id="KW-0805">Transcription regulation</keyword>
<reference evidence="13 14" key="1">
    <citation type="journal article" date="2020" name="Nat. Food">
        <title>A phased Vanilla planifolia genome enables genetic improvement of flavour and production.</title>
        <authorList>
            <person name="Hasing T."/>
            <person name="Tang H."/>
            <person name="Brym M."/>
            <person name="Khazi F."/>
            <person name="Huang T."/>
            <person name="Chambers A.H."/>
        </authorList>
    </citation>
    <scope>NUCLEOTIDE SEQUENCE [LARGE SCALE GENOMIC DNA]</scope>
    <source>
        <tissue evidence="13">Leaf</tissue>
    </source>
</reference>
<dbReference type="GO" id="GO:0017148">
    <property type="term" value="P:negative regulation of translation"/>
    <property type="evidence" value="ECO:0007669"/>
    <property type="project" value="InterPro"/>
</dbReference>
<feature type="region of interest" description="Disordered" evidence="6">
    <location>
        <begin position="1818"/>
        <end position="1859"/>
    </location>
</feature>
<evidence type="ECO:0000313" key="14">
    <source>
        <dbReference type="Proteomes" id="UP000636800"/>
    </source>
</evidence>
<dbReference type="PANTHER" id="PTHR13162">
    <property type="entry name" value="CCR4-NOT TRANSCRIPTION COMPLEX"/>
    <property type="match status" value="1"/>
</dbReference>
<keyword evidence="14" id="KW-1185">Reference proteome</keyword>
<keyword evidence="5" id="KW-0539">Nucleus</keyword>
<dbReference type="GO" id="GO:0000289">
    <property type="term" value="P:nuclear-transcribed mRNA poly(A) tail shortening"/>
    <property type="evidence" value="ECO:0007669"/>
    <property type="project" value="UniProtKB-ARBA"/>
</dbReference>
<dbReference type="InterPro" id="IPR038535">
    <property type="entry name" value="CNOT1_TTP_bind_sf"/>
</dbReference>
<dbReference type="EMBL" id="JADCNL010000003">
    <property type="protein sequence ID" value="KAG0488620.1"/>
    <property type="molecule type" value="Genomic_DNA"/>
</dbReference>
<dbReference type="InterPro" id="IPR032191">
    <property type="entry name" value="CNOT1_CAF1_bind"/>
</dbReference>
<dbReference type="Gene3D" id="1.25.40.800">
    <property type="match status" value="1"/>
</dbReference>
<evidence type="ECO:0000259" key="10">
    <source>
        <dbReference type="Pfam" id="PF16417"/>
    </source>
</evidence>
<sequence>MVPFSSSLSNHIRFLLETVNSSNSDSVLRELCQYAEYGCQASIVLLQTCLDQMNYSGENTVLKPKLDLVSAVFKHLLHRPNFTTVFCEALPTSMKEGFLEYISDMLNLSLSERVVIGLALSESESVDLKTRGQNFCIFKIEELCTNPASLDSNEQILDIYMFLCSSEGFSKYADHFAKILSLIPMKEGSFYSTASAYLDGTSALNALRQLDLFFESSENDFETVLAEMEKEMSMANIIMELGYGCTANTFHCKEMLSYFLPLSEAIVARLIGIVTCASAGVEDTQNIHYTYCSAVGSNIPSESSSMGSWNVDVLVDSIGQLAPTINWTNVMLNLDHEGFNIPDVKSFSQLMSVYRKACQDPFPLLTVCGSVWRNTEGQLSFLRHAVSAHPDVFTFAHSSRQLSDLIHFANKDGNQAWSCLDLLEVLCELAERGHGSSVRKLLEQPISQCPEVLLAAISHINTTYNFLQSEVFSVLFPSILRDPMKTGLVHYIWRTNPHLVLRRFLDVYKDMNCLFRILDICQELKILTTVLEATPFHFSIKLASLALRKEHVTLEKWLNENLNAFKDSFFKDCLKFLQEVFDMDNDVPDNSIHQSQTSILSAFQETVSIFLKVLKTHAAQVSHKLSEELDRLCALYSLKNQSSVTNSDGSTDEIEAEANAYFQQMFAGELTIDDMVQMLARFKESSERREQKIYECMVSNLFEEYKFFSKYPDRQLKITAVLFGSLIKHQLVTHLALGIALRGVLDALRKSVDSKMFMFGTTALEQFMDRLVEWPLYCNHILQISHLRNTHSELVSVIERTLARVSSSQVESNGGTIISTEMQQVSTPSSIESMEATEGSWQLIVSSSSQLGQQPTSFPQLQPQLRHQGFLGDSLKSVSIPASYSKTFLSNTGQPSLVSLPAESVPNTKISASQPPQPPSSQHLVGVTTSVSSSPGFLRASRSTTPSGMLRQSSYSTGFGAALNIETLVAAAEKRDTPIEAPASEVQDKILFIVNNISTSNMEAKAKEFNEVLKEQYYPWFAEYMVMKRASIEPNFHDLYLKFLDKVNSRALNKEIVKATYENCKVLLRSDLIKSSSEERSLLKNLGSWLGKFTIGRNQVLRAKELDPKVLIIEAYEKGLMIAVIPFTSKVLEPCQNSLAYQPPNPWTMGILSLLAEIYNLPSLKMNLKFDIEVLFKNLGVDMKDVKPTSLLRDRVRELEGNPDFSNKDATASQASIMNDVNPVITPSMNQVELQQEVNNASNQAGHQNVLNQYTASIHLASSTMVDDEKIGGLMIPERAAQGLPQIAPSHSPFSLNQLLTIIPNSDSYINVNPKLSSMGSQLQFQRIIQLAMDRAIKDIVSPVIQRSVTIATQTTKELVLKDYAMESDDNIISRAARLMVGTLAGSLAHVTCKELLRVSLSNNLRNLLSGNVNSERVEHVVQILTNDHLDLGCAMIENVASDKAVELIDVEIGPSFAAIRKQREAAGSAFYDAGAYSQGPFARVPEALRPKPGRLSVSQQRVYDDFIRNIWQNQSSQNTAVAPAGQTVLSGFSSAAQPLDTLAEESDRGGLHLSMSDSVAQSNSEINAASALLPTAVTCSELQIPEPSLAAKDVGTVVTPTPAPQVTERSSGALVETLLTTGDTLEKYQLLAHKLDTLISKDAREAEIQGVVAEVRDILLRGVSRDEAALAVAQKVFKSLYENSSNATYVGAHLAILAAIRDVCKLVVKELTSWVIYSDEDRKFNKEITVGLIRSELLNLSEYNMHLAKLIDGGRNKAATDFAISLVQALVINEWGVSVSEFYHLIDALTKLAMRPGSPESLQQLIEIARNHSNSLNPVASSTASKDEKVRQSKDKKQVLLSRSAATREETDFTSPDPTGFREQVSMVFAEWCRICDLHTATDSSYALYLSQLQQTGLLKGDETTDRFFRILMELSVASSLSSEQSSITGSLPIQSTQLQYLSFGHIDAFAKLVVFLMKFTPTDQGMAKMILLPKFLSVSVRTIQKDADEKKALFNPRPYFRLFINLLFDLPSLDPAPDGANFQVLTSFASAFHALQPLKVPGFSFAWLELISHRSFMPKLLTVNSLKGWPFFQRLLVDLLKFMEPYLRNADLTEPIQFLYKGMLRVLLVLLHDFPEFLCDYHFSFCDVIPPSCIQMRNVILSAFPRNMRLPDPSIPNLKIDLLAEITQPPRILSDVDGVLKLKQLKADIDEYLMTRTEGSTFLTELKHRLQLSPTEAVLAGTRYNVPLINSVVLYVGMQAILQVQSRSNQPSSTQQVSQNPPMETMLVGAATDIFQSLVKSLDTEGRYLFLNAVANQLRYPNNHTHYFSCLLLFLFADKNQESPVQEQITRVLLERLIVNRPHPWGLLITFIELIKNPRYNFWGQSFTRCAPEIEKLFESVSRTCGGPKTVDDGLVSGGIPDGSH</sequence>
<evidence type="ECO:0000256" key="5">
    <source>
        <dbReference type="ARBA" id="ARBA00023242"/>
    </source>
</evidence>
<dbReference type="GO" id="GO:0030015">
    <property type="term" value="C:CCR4-NOT core complex"/>
    <property type="evidence" value="ECO:0007669"/>
    <property type="project" value="InterPro"/>
</dbReference>
<dbReference type="GO" id="GO:0005634">
    <property type="term" value="C:nucleus"/>
    <property type="evidence" value="ECO:0007669"/>
    <property type="project" value="UniProtKB-SubCell"/>
</dbReference>
<feature type="domain" description="CCR4-NOT transcription complex subunit 1 TTP binding" evidence="10">
    <location>
        <begin position="640"/>
        <end position="808"/>
    </location>
</feature>
<accession>A0A835V9E6</accession>
<evidence type="ECO:0000313" key="13">
    <source>
        <dbReference type="EMBL" id="KAG0488620.1"/>
    </source>
</evidence>
<dbReference type="OrthoDB" id="10264738at2759"/>
<dbReference type="InterPro" id="IPR007196">
    <property type="entry name" value="CCR4-Not_Not1_C"/>
</dbReference>
<dbReference type="Gene3D" id="1.25.40.180">
    <property type="match status" value="1"/>
</dbReference>
<dbReference type="FunFam" id="1.25.40.840:FF:000003">
    <property type="entry name" value="Transcription regulator"/>
    <property type="match status" value="1"/>
</dbReference>
<evidence type="ECO:0000259" key="8">
    <source>
        <dbReference type="Pfam" id="PF12842"/>
    </source>
</evidence>
<dbReference type="Pfam" id="PF16415">
    <property type="entry name" value="CNOT1_CAF1_bind"/>
    <property type="match status" value="1"/>
</dbReference>
<dbReference type="InterPro" id="IPR040398">
    <property type="entry name" value="Not1"/>
</dbReference>
<protein>
    <recommendedName>
        <fullName evidence="15">CCR4-NOT transcription complex subunit 1-like</fullName>
    </recommendedName>
</protein>
<dbReference type="Pfam" id="PF25097">
    <property type="entry name" value="ARM_Cnot1"/>
    <property type="match status" value="1"/>
</dbReference>
<evidence type="ECO:0000256" key="6">
    <source>
        <dbReference type="SAM" id="MobiDB-lite"/>
    </source>
</evidence>
<feature type="domain" description="CCR4-NOT transcription complex subunit 1" evidence="8">
    <location>
        <begin position="1324"/>
        <end position="1463"/>
    </location>
</feature>
<dbReference type="Pfam" id="PF16417">
    <property type="entry name" value="CNOT1_TTP_bind"/>
    <property type="match status" value="1"/>
</dbReference>
<dbReference type="InterPro" id="IPR055454">
    <property type="entry name" value="CNOT1-like_NOT1_connector"/>
</dbReference>
<dbReference type="GO" id="GO:0000932">
    <property type="term" value="C:P-body"/>
    <property type="evidence" value="ECO:0007669"/>
    <property type="project" value="TreeGrafter"/>
</dbReference>
<evidence type="ECO:0000256" key="1">
    <source>
        <dbReference type="ARBA" id="ARBA00004123"/>
    </source>
</evidence>
<feature type="domain" description="CCR4-NOT transcription complex subunit 1 HEAT repeat" evidence="11">
    <location>
        <begin position="470"/>
        <end position="615"/>
    </location>
</feature>
<dbReference type="InterPro" id="IPR032194">
    <property type="entry name" value="CNOT1_HEAT"/>
</dbReference>
<organism evidence="13 14">
    <name type="scientific">Vanilla planifolia</name>
    <name type="common">Vanilla</name>
    <dbReference type="NCBI Taxonomy" id="51239"/>
    <lineage>
        <taxon>Eukaryota</taxon>
        <taxon>Viridiplantae</taxon>
        <taxon>Streptophyta</taxon>
        <taxon>Embryophyta</taxon>
        <taxon>Tracheophyta</taxon>
        <taxon>Spermatophyta</taxon>
        <taxon>Magnoliopsida</taxon>
        <taxon>Liliopsida</taxon>
        <taxon>Asparagales</taxon>
        <taxon>Orchidaceae</taxon>
        <taxon>Vanilloideae</taxon>
        <taxon>Vanilleae</taxon>
        <taxon>Vanilla</taxon>
    </lineage>
</organism>
<dbReference type="InterPro" id="IPR032193">
    <property type="entry name" value="CNOT1_TTP_bind"/>
</dbReference>
<comment type="caution">
    <text evidence="13">The sequence shown here is derived from an EMBL/GenBank/DDBJ whole genome shotgun (WGS) entry which is preliminary data.</text>
</comment>
<gene>
    <name evidence="13" type="ORF">HPP92_007431</name>
</gene>
<evidence type="ECO:0008006" key="15">
    <source>
        <dbReference type="Google" id="ProtNLM"/>
    </source>
</evidence>
<dbReference type="Pfam" id="PF12842">
    <property type="entry name" value="DUF3819"/>
    <property type="match status" value="1"/>
</dbReference>
<dbReference type="CDD" id="cd20710">
    <property type="entry name" value="NOT1_connector"/>
    <property type="match status" value="1"/>
</dbReference>
<feature type="region of interest" description="Disordered" evidence="6">
    <location>
        <begin position="906"/>
        <end position="928"/>
    </location>
</feature>
<dbReference type="GO" id="GO:0060090">
    <property type="term" value="F:molecular adaptor activity"/>
    <property type="evidence" value="ECO:0007669"/>
    <property type="project" value="TreeGrafter"/>
</dbReference>
<keyword evidence="2" id="KW-0678">Repressor</keyword>